<dbReference type="EMBL" id="SWBP01000004">
    <property type="protein sequence ID" value="TKB96825.1"/>
    <property type="molecule type" value="Genomic_DNA"/>
</dbReference>
<sequence length="162" mass="18012">MKKFSGLILVLTVLMACNQDPKTSSSTTTTDNLISTEKPTQIADVPWSVVTDSTSQKMKLVQNEEVTTQELDSSNVTEALVRKYPEIKIVWIKQQNDTAFVKILDAEFLTQSSGSMGGQIFMAEVTYSYTQIPGINFVNFSFKEGDHASPGTYDRSNFSFSK</sequence>
<dbReference type="Proteomes" id="UP000308181">
    <property type="component" value="Unassembled WGS sequence"/>
</dbReference>
<name>A0A4U1BVK3_9SPHI</name>
<evidence type="ECO:0000313" key="2">
    <source>
        <dbReference type="Proteomes" id="UP000308181"/>
    </source>
</evidence>
<evidence type="ECO:0000313" key="1">
    <source>
        <dbReference type="EMBL" id="TKB96825.1"/>
    </source>
</evidence>
<protein>
    <submittedName>
        <fullName evidence="1">Uncharacterized protein</fullName>
    </submittedName>
</protein>
<dbReference type="AlphaFoldDB" id="A0A4U1BVK3"/>
<organism evidence="1 2">
    <name type="scientific">Pedobacter cryophilus</name>
    <dbReference type="NCBI Taxonomy" id="2571271"/>
    <lineage>
        <taxon>Bacteria</taxon>
        <taxon>Pseudomonadati</taxon>
        <taxon>Bacteroidota</taxon>
        <taxon>Sphingobacteriia</taxon>
        <taxon>Sphingobacteriales</taxon>
        <taxon>Sphingobacteriaceae</taxon>
        <taxon>Pedobacter</taxon>
    </lineage>
</organism>
<gene>
    <name evidence="1" type="ORF">FA046_12130</name>
</gene>
<accession>A0A4U1BVK3</accession>
<reference evidence="1 2" key="1">
    <citation type="submission" date="2019-04" db="EMBL/GenBank/DDBJ databases">
        <title>Pedobacter sp. AR-3-17 sp. nov., isolated from Arctic soil.</title>
        <authorList>
            <person name="Dahal R.H."/>
            <person name="Kim D.-U."/>
        </authorList>
    </citation>
    <scope>NUCLEOTIDE SEQUENCE [LARGE SCALE GENOMIC DNA]</scope>
    <source>
        <strain evidence="1 2">AR-3-17</strain>
    </source>
</reference>
<proteinExistence type="predicted"/>
<comment type="caution">
    <text evidence="1">The sequence shown here is derived from an EMBL/GenBank/DDBJ whole genome shotgun (WGS) entry which is preliminary data.</text>
</comment>
<dbReference type="PROSITE" id="PS51257">
    <property type="entry name" value="PROKAR_LIPOPROTEIN"/>
    <property type="match status" value="1"/>
</dbReference>
<keyword evidence="2" id="KW-1185">Reference proteome</keyword>